<sequence>MRYLSFLFLCLVLSISCKQKKAETTETKEEPAMEVVQKPATMAGETGTWTSLFNGKDLTGWNMKIVGHKLGENFGNTFRVEDGILSIRYDAYEDNFDNRFGALYYDKKLSNYRLKVEYRFVGETCLGAPEWGYRDSGVQYHCQPPETVGLNQSFPVSLEYNLHGGNGTDERPVGEICAGGTLVEVNGAKNTSYCTPATVKRTFHGDQWVTMEIEIKDGTISHYVNGEKILTYTNPTYDPNHEIGKTFIVDGNDQVKDGYISLQSNSHPIDFRSIELLEY</sequence>
<evidence type="ECO:0000313" key="2">
    <source>
        <dbReference type="EMBL" id="NJB69882.1"/>
    </source>
</evidence>
<dbReference type="Proteomes" id="UP000590442">
    <property type="component" value="Unassembled WGS sequence"/>
</dbReference>
<gene>
    <name evidence="2" type="ORF">GGR42_000344</name>
</gene>
<evidence type="ECO:0000259" key="1">
    <source>
        <dbReference type="Pfam" id="PF06439"/>
    </source>
</evidence>
<dbReference type="InterPro" id="IPR010496">
    <property type="entry name" value="AL/BT2_dom"/>
</dbReference>
<comment type="caution">
    <text evidence="2">The sequence shown here is derived from an EMBL/GenBank/DDBJ whole genome shotgun (WGS) entry which is preliminary data.</text>
</comment>
<name>A0A846QTP6_9FLAO</name>
<proteinExistence type="predicted"/>
<dbReference type="Pfam" id="PF06439">
    <property type="entry name" value="3keto-disac_hyd"/>
    <property type="match status" value="1"/>
</dbReference>
<organism evidence="2 3">
    <name type="scientific">Saonia flava</name>
    <dbReference type="NCBI Taxonomy" id="523696"/>
    <lineage>
        <taxon>Bacteria</taxon>
        <taxon>Pseudomonadati</taxon>
        <taxon>Bacteroidota</taxon>
        <taxon>Flavobacteriia</taxon>
        <taxon>Flavobacteriales</taxon>
        <taxon>Flavobacteriaceae</taxon>
        <taxon>Saonia</taxon>
    </lineage>
</organism>
<reference evidence="2 3" key="1">
    <citation type="submission" date="2020-03" db="EMBL/GenBank/DDBJ databases">
        <title>Genomic Encyclopedia of Type Strains, Phase IV (KMG-IV): sequencing the most valuable type-strain genomes for metagenomic binning, comparative biology and taxonomic classification.</title>
        <authorList>
            <person name="Goeker M."/>
        </authorList>
    </citation>
    <scope>NUCLEOTIDE SEQUENCE [LARGE SCALE GENOMIC DNA]</scope>
    <source>
        <strain evidence="2 3">DSM 29762</strain>
    </source>
</reference>
<dbReference type="GO" id="GO:0016787">
    <property type="term" value="F:hydrolase activity"/>
    <property type="evidence" value="ECO:0007669"/>
    <property type="project" value="InterPro"/>
</dbReference>
<protein>
    <recommendedName>
        <fullName evidence="1">3-keto-alpha-glucoside-1,2-lyase/3-keto-2-hydroxy-glucal hydratase domain-containing protein</fullName>
    </recommendedName>
</protein>
<feature type="domain" description="3-keto-alpha-glucoside-1,2-lyase/3-keto-2-hydroxy-glucal hydratase" evidence="1">
    <location>
        <begin position="48"/>
        <end position="276"/>
    </location>
</feature>
<keyword evidence="3" id="KW-1185">Reference proteome</keyword>
<dbReference type="AlphaFoldDB" id="A0A846QTP6"/>
<evidence type="ECO:0000313" key="3">
    <source>
        <dbReference type="Proteomes" id="UP000590442"/>
    </source>
</evidence>
<dbReference type="Gene3D" id="2.60.120.560">
    <property type="entry name" value="Exo-inulinase, domain 1"/>
    <property type="match status" value="1"/>
</dbReference>
<dbReference type="PROSITE" id="PS51257">
    <property type="entry name" value="PROKAR_LIPOPROTEIN"/>
    <property type="match status" value="1"/>
</dbReference>
<dbReference type="EMBL" id="JAATJJ010000001">
    <property type="protein sequence ID" value="NJB69882.1"/>
    <property type="molecule type" value="Genomic_DNA"/>
</dbReference>
<dbReference type="RefSeq" id="WP_245201370.1">
    <property type="nucleotide sequence ID" value="NZ_JAATJJ010000001.1"/>
</dbReference>
<accession>A0A846QTP6</accession>